<feature type="region of interest" description="Disordered" evidence="2">
    <location>
        <begin position="205"/>
        <end position="256"/>
    </location>
</feature>
<dbReference type="Proteomes" id="UP000184096">
    <property type="component" value="Chromosome I"/>
</dbReference>
<name>A0A1M7TRE6_9BRAD</name>
<feature type="transmembrane region" description="Helical" evidence="3">
    <location>
        <begin position="67"/>
        <end position="85"/>
    </location>
</feature>
<evidence type="ECO:0000256" key="3">
    <source>
        <dbReference type="SAM" id="Phobius"/>
    </source>
</evidence>
<keyword evidence="3" id="KW-0812">Transmembrane</keyword>
<sequence length="256" mass="27267">MSSTPTKDSLISRADEQIARAYDQIARADEELARLSERISKIGHDAVPEPSVGSAAQPPRRRLARRGLVGLLSAVCIVGIVAFVLQSSHGGAMLIGAQWAPQLISTPSLPSKTPPFPAQPNPSAVQVTVAEAAPPQAAPLSHTGPQDAATAASAASDLTQLLQKVTGDIANLEQAMEQLKAKQDQIASDNAKAIEQLKTKQEDMARLLAKVSEQSASPKTSPPSAGPTQSPQTRMLPAPPPRRQHPPRWQYYYDDE</sequence>
<protein>
    <submittedName>
        <fullName evidence="4">Uncharacterized protein</fullName>
    </submittedName>
</protein>
<keyword evidence="1" id="KW-0175">Coiled coil</keyword>
<organism evidence="4 5">
    <name type="scientific">Bradyrhizobium erythrophlei</name>
    <dbReference type="NCBI Taxonomy" id="1437360"/>
    <lineage>
        <taxon>Bacteria</taxon>
        <taxon>Pseudomonadati</taxon>
        <taxon>Pseudomonadota</taxon>
        <taxon>Alphaproteobacteria</taxon>
        <taxon>Hyphomicrobiales</taxon>
        <taxon>Nitrobacteraceae</taxon>
        <taxon>Bradyrhizobium</taxon>
    </lineage>
</organism>
<evidence type="ECO:0000256" key="1">
    <source>
        <dbReference type="SAM" id="Coils"/>
    </source>
</evidence>
<reference evidence="5" key="1">
    <citation type="submission" date="2016-11" db="EMBL/GenBank/DDBJ databases">
        <authorList>
            <person name="Varghese N."/>
            <person name="Submissions S."/>
        </authorList>
    </citation>
    <scope>NUCLEOTIDE SEQUENCE [LARGE SCALE GENOMIC DNA]</scope>
    <source>
        <strain evidence="5">GAS401</strain>
    </source>
</reference>
<dbReference type="AlphaFoldDB" id="A0A1M7TRE6"/>
<accession>A0A1M7TRE6</accession>
<dbReference type="EMBL" id="LT670849">
    <property type="protein sequence ID" value="SHN73238.1"/>
    <property type="molecule type" value="Genomic_DNA"/>
</dbReference>
<evidence type="ECO:0000313" key="5">
    <source>
        <dbReference type="Proteomes" id="UP000184096"/>
    </source>
</evidence>
<keyword evidence="3" id="KW-0472">Membrane</keyword>
<evidence type="ECO:0000256" key="2">
    <source>
        <dbReference type="SAM" id="MobiDB-lite"/>
    </source>
</evidence>
<feature type="coiled-coil region" evidence="1">
    <location>
        <begin position="11"/>
        <end position="45"/>
    </location>
</feature>
<proteinExistence type="predicted"/>
<keyword evidence="3" id="KW-1133">Transmembrane helix</keyword>
<gene>
    <name evidence="4" type="ORF">SAMN05444170_2429</name>
</gene>
<evidence type="ECO:0000313" key="4">
    <source>
        <dbReference type="EMBL" id="SHN73238.1"/>
    </source>
</evidence>
<keyword evidence="5" id="KW-1185">Reference proteome</keyword>